<gene>
    <name evidence="1" type="primary">Necator_chrX.g25197</name>
    <name evidence="1" type="ORF">RB195_025031</name>
</gene>
<proteinExistence type="predicted"/>
<dbReference type="EMBL" id="JAVFWL010000006">
    <property type="protein sequence ID" value="KAK6764935.1"/>
    <property type="molecule type" value="Genomic_DNA"/>
</dbReference>
<evidence type="ECO:0000313" key="1">
    <source>
        <dbReference type="EMBL" id="KAK6764935.1"/>
    </source>
</evidence>
<comment type="caution">
    <text evidence="1">The sequence shown here is derived from an EMBL/GenBank/DDBJ whole genome shotgun (WGS) entry which is preliminary data.</text>
</comment>
<accession>A0ABR1EQN8</accession>
<evidence type="ECO:0000313" key="2">
    <source>
        <dbReference type="Proteomes" id="UP001303046"/>
    </source>
</evidence>
<dbReference type="Proteomes" id="UP001303046">
    <property type="component" value="Unassembled WGS sequence"/>
</dbReference>
<reference evidence="1 2" key="1">
    <citation type="submission" date="2023-08" db="EMBL/GenBank/DDBJ databases">
        <title>A Necator americanus chromosomal reference genome.</title>
        <authorList>
            <person name="Ilik V."/>
            <person name="Petrzelkova K.J."/>
            <person name="Pardy F."/>
            <person name="Fuh T."/>
            <person name="Niatou-Singa F.S."/>
            <person name="Gouil Q."/>
            <person name="Baker L."/>
            <person name="Ritchie M.E."/>
            <person name="Jex A.R."/>
            <person name="Gazzola D."/>
            <person name="Li H."/>
            <person name="Toshio Fujiwara R."/>
            <person name="Zhan B."/>
            <person name="Aroian R.V."/>
            <person name="Pafco B."/>
            <person name="Schwarz E.M."/>
        </authorList>
    </citation>
    <scope>NUCLEOTIDE SEQUENCE [LARGE SCALE GENOMIC DNA]</scope>
    <source>
        <strain evidence="1 2">Aroian</strain>
        <tissue evidence="1">Whole animal</tissue>
    </source>
</reference>
<name>A0ABR1EQN8_NECAM</name>
<protein>
    <submittedName>
        <fullName evidence="1">Uncharacterized protein</fullName>
    </submittedName>
</protein>
<sequence length="109" mass="12830">MGLEQQFDLFGKWFYPVEQTSDNGNCPINICEQTNLIIESMFKRNHRRHQLTWQGATLLAPEEQRKQTRTSLCQISENLERDVAFDSDNRPVLLSFTIPFQKRYQGAQH</sequence>
<organism evidence="1 2">
    <name type="scientific">Necator americanus</name>
    <name type="common">Human hookworm</name>
    <dbReference type="NCBI Taxonomy" id="51031"/>
    <lineage>
        <taxon>Eukaryota</taxon>
        <taxon>Metazoa</taxon>
        <taxon>Ecdysozoa</taxon>
        <taxon>Nematoda</taxon>
        <taxon>Chromadorea</taxon>
        <taxon>Rhabditida</taxon>
        <taxon>Rhabditina</taxon>
        <taxon>Rhabditomorpha</taxon>
        <taxon>Strongyloidea</taxon>
        <taxon>Ancylostomatidae</taxon>
        <taxon>Bunostominae</taxon>
        <taxon>Necator</taxon>
    </lineage>
</organism>
<keyword evidence="2" id="KW-1185">Reference proteome</keyword>